<feature type="compositionally biased region" description="Polar residues" evidence="3">
    <location>
        <begin position="321"/>
        <end position="330"/>
    </location>
</feature>
<keyword evidence="2" id="KW-0539">Nucleus</keyword>
<keyword evidence="6" id="KW-1185">Reference proteome</keyword>
<dbReference type="PROSITE" id="PS50039">
    <property type="entry name" value="FORK_HEAD_3"/>
    <property type="match status" value="1"/>
</dbReference>
<dbReference type="SMART" id="SM00339">
    <property type="entry name" value="FH"/>
    <property type="match status" value="1"/>
</dbReference>
<accession>A0ABY7FWB8</accession>
<dbReference type="Proteomes" id="UP001164746">
    <property type="component" value="Chromosome 14"/>
</dbReference>
<proteinExistence type="predicted"/>
<dbReference type="InterPro" id="IPR036388">
    <property type="entry name" value="WH-like_DNA-bd_sf"/>
</dbReference>
<dbReference type="InterPro" id="IPR050211">
    <property type="entry name" value="FOX_domain-containing"/>
</dbReference>
<dbReference type="Gene3D" id="1.10.10.10">
    <property type="entry name" value="Winged helix-like DNA-binding domain superfamily/Winged helix DNA-binding domain"/>
    <property type="match status" value="1"/>
</dbReference>
<feature type="region of interest" description="Disordered" evidence="3">
    <location>
        <begin position="1"/>
        <end position="89"/>
    </location>
</feature>
<reference evidence="5" key="1">
    <citation type="submission" date="2022-11" db="EMBL/GenBank/DDBJ databases">
        <title>Centuries of genome instability and evolution in soft-shell clam transmissible cancer (bioRxiv).</title>
        <authorList>
            <person name="Hart S.F.M."/>
            <person name="Yonemitsu M.A."/>
            <person name="Giersch R.M."/>
            <person name="Beal B.F."/>
            <person name="Arriagada G."/>
            <person name="Davis B.W."/>
            <person name="Ostrander E.A."/>
            <person name="Goff S.P."/>
            <person name="Metzger M.J."/>
        </authorList>
    </citation>
    <scope>NUCLEOTIDE SEQUENCE</scope>
    <source>
        <strain evidence="5">MELC-2E11</strain>
        <tissue evidence="5">Siphon/mantle</tissue>
    </source>
</reference>
<feature type="domain" description="Fork-head" evidence="4">
    <location>
        <begin position="89"/>
        <end position="183"/>
    </location>
</feature>
<dbReference type="PANTHER" id="PTHR11829">
    <property type="entry name" value="FORKHEAD BOX PROTEIN"/>
    <property type="match status" value="1"/>
</dbReference>
<keyword evidence="1 2" id="KW-0238">DNA-binding</keyword>
<dbReference type="InterPro" id="IPR036390">
    <property type="entry name" value="WH_DNA-bd_sf"/>
</dbReference>
<dbReference type="PRINTS" id="PR00053">
    <property type="entry name" value="FORKHEAD"/>
</dbReference>
<dbReference type="Pfam" id="PF00250">
    <property type="entry name" value="Forkhead"/>
    <property type="match status" value="1"/>
</dbReference>
<name>A0ABY7FWB8_MYAAR</name>
<feature type="compositionally biased region" description="Polar residues" evidence="3">
    <location>
        <begin position="32"/>
        <end position="53"/>
    </location>
</feature>
<dbReference type="InterPro" id="IPR018122">
    <property type="entry name" value="TF_fork_head_CS_1"/>
</dbReference>
<feature type="region of interest" description="Disordered" evidence="3">
    <location>
        <begin position="321"/>
        <end position="344"/>
    </location>
</feature>
<dbReference type="EMBL" id="CP111025">
    <property type="protein sequence ID" value="WAR25449.1"/>
    <property type="molecule type" value="Genomic_DNA"/>
</dbReference>
<evidence type="ECO:0000313" key="5">
    <source>
        <dbReference type="EMBL" id="WAR25449.1"/>
    </source>
</evidence>
<feature type="DNA-binding region" description="Fork-head" evidence="2">
    <location>
        <begin position="89"/>
        <end position="183"/>
    </location>
</feature>
<comment type="subcellular location">
    <subcellularLocation>
        <location evidence="2">Nucleus</location>
    </subcellularLocation>
</comment>
<dbReference type="PANTHER" id="PTHR11829:SF343">
    <property type="entry name" value="FORK-HEAD DOMAIN-CONTAINING PROTEIN"/>
    <property type="match status" value="1"/>
</dbReference>
<sequence>MNSELHDARGTYGAEVAPAVGGGHTNDPCDHGSTSISSTGSNEDMFDSSTSSEDQQRHVPDDVNNNENVNHDEGARRSRKRKRPVASGKPPYSYIALISMAIANSPDRKCSLNDIYKFITDRFPYYADHGNQKGWRGSIRHNLALNDCFVKLGRRPGAKGHDWGIHPDYEDMFDHGSFLRRRYRFKNGVKRERGTRTIPDTLANPQFGFGSALDNSHPMFGGSCDYMQSSLQRTGDHQPSSQRPLATLTDNANAYAAWPYQFMTGYIHPNHTHVLPGRNEEPLSPISAHEMSFANSDCASSPEAMNQTCAPTYFRSISPVSTTGPVQQSGHMMPLSTERPEQPVEQYVPPPPPYPLYMWPNYGGLGSSNSPPDVKPGSLYQTQQYYGQGMWGSVM</sequence>
<dbReference type="PROSITE" id="PS00657">
    <property type="entry name" value="FORK_HEAD_1"/>
    <property type="match status" value="1"/>
</dbReference>
<organism evidence="5 6">
    <name type="scientific">Mya arenaria</name>
    <name type="common">Soft-shell clam</name>
    <dbReference type="NCBI Taxonomy" id="6604"/>
    <lineage>
        <taxon>Eukaryota</taxon>
        <taxon>Metazoa</taxon>
        <taxon>Spiralia</taxon>
        <taxon>Lophotrochozoa</taxon>
        <taxon>Mollusca</taxon>
        <taxon>Bivalvia</taxon>
        <taxon>Autobranchia</taxon>
        <taxon>Heteroconchia</taxon>
        <taxon>Euheterodonta</taxon>
        <taxon>Imparidentia</taxon>
        <taxon>Neoheterodontei</taxon>
        <taxon>Myida</taxon>
        <taxon>Myoidea</taxon>
        <taxon>Myidae</taxon>
        <taxon>Mya</taxon>
    </lineage>
</organism>
<gene>
    <name evidence="5" type="ORF">MAR_011153</name>
</gene>
<protein>
    <submittedName>
        <fullName evidence="5">FOXE1-like protein</fullName>
    </submittedName>
</protein>
<evidence type="ECO:0000256" key="1">
    <source>
        <dbReference type="ARBA" id="ARBA00023125"/>
    </source>
</evidence>
<dbReference type="SUPFAM" id="SSF46785">
    <property type="entry name" value="Winged helix' DNA-binding domain"/>
    <property type="match status" value="1"/>
</dbReference>
<evidence type="ECO:0000259" key="4">
    <source>
        <dbReference type="PROSITE" id="PS50039"/>
    </source>
</evidence>
<dbReference type="InterPro" id="IPR001766">
    <property type="entry name" value="Fork_head_dom"/>
</dbReference>
<evidence type="ECO:0000313" key="6">
    <source>
        <dbReference type="Proteomes" id="UP001164746"/>
    </source>
</evidence>
<evidence type="ECO:0000256" key="2">
    <source>
        <dbReference type="PROSITE-ProRule" id="PRU00089"/>
    </source>
</evidence>
<evidence type="ECO:0000256" key="3">
    <source>
        <dbReference type="SAM" id="MobiDB-lite"/>
    </source>
</evidence>